<dbReference type="Proteomes" id="UP000814140">
    <property type="component" value="Unassembled WGS sequence"/>
</dbReference>
<protein>
    <submittedName>
        <fullName evidence="1">Cytochrome P450</fullName>
    </submittedName>
</protein>
<proteinExistence type="predicted"/>
<name>A0ACB8T8G3_9AGAM</name>
<organism evidence="1 2">
    <name type="scientific">Artomyces pyxidatus</name>
    <dbReference type="NCBI Taxonomy" id="48021"/>
    <lineage>
        <taxon>Eukaryota</taxon>
        <taxon>Fungi</taxon>
        <taxon>Dikarya</taxon>
        <taxon>Basidiomycota</taxon>
        <taxon>Agaricomycotina</taxon>
        <taxon>Agaricomycetes</taxon>
        <taxon>Russulales</taxon>
        <taxon>Auriscalpiaceae</taxon>
        <taxon>Artomyces</taxon>
    </lineage>
</organism>
<evidence type="ECO:0000313" key="2">
    <source>
        <dbReference type="Proteomes" id="UP000814140"/>
    </source>
</evidence>
<accession>A0ACB8T8G3</accession>
<reference evidence="1" key="1">
    <citation type="submission" date="2021-03" db="EMBL/GenBank/DDBJ databases">
        <authorList>
            <consortium name="DOE Joint Genome Institute"/>
            <person name="Ahrendt S."/>
            <person name="Looney B.P."/>
            <person name="Miyauchi S."/>
            <person name="Morin E."/>
            <person name="Drula E."/>
            <person name="Courty P.E."/>
            <person name="Chicoki N."/>
            <person name="Fauchery L."/>
            <person name="Kohler A."/>
            <person name="Kuo A."/>
            <person name="Labutti K."/>
            <person name="Pangilinan J."/>
            <person name="Lipzen A."/>
            <person name="Riley R."/>
            <person name="Andreopoulos W."/>
            <person name="He G."/>
            <person name="Johnson J."/>
            <person name="Barry K.W."/>
            <person name="Grigoriev I.V."/>
            <person name="Nagy L."/>
            <person name="Hibbett D."/>
            <person name="Henrissat B."/>
            <person name="Matheny P.B."/>
            <person name="Labbe J."/>
            <person name="Martin F."/>
        </authorList>
    </citation>
    <scope>NUCLEOTIDE SEQUENCE</scope>
    <source>
        <strain evidence="1">HHB10654</strain>
    </source>
</reference>
<evidence type="ECO:0000313" key="1">
    <source>
        <dbReference type="EMBL" id="KAI0064833.1"/>
    </source>
</evidence>
<comment type="caution">
    <text evidence="1">The sequence shown here is derived from an EMBL/GenBank/DDBJ whole genome shotgun (WGS) entry which is preliminary data.</text>
</comment>
<sequence>MAFVHFTVLDLVALAGALVLVLVINNRRKRHGLPYPPGPRGFPIIGNMFDLPNDRFWLTYESWAKVYGDIMSLQVLGQVIVIVQSPRTTRDLLEKRGNIYSDRPALPFYELAKWGWLLPTARADKQWRTGRRHVERGLRPTIAVQYRPMQKVKAHEFLKRLQSHPEDLRKHIEHLQGAIIMSVVYGYDVKEHDDEYVEAARAFGYMTQRTVLPGALLVNDFPFLKYLPEWLPGTGFKAIARRCVDLGEQVLNAPMALVKEAMENGTARPSMAREDLRECNSAEEERAIATAMASLYSAGADTTVSALYSFFLALVLYPSVQERAQAEVDRVTKGKRLPDYDDRPRLPYIDAICKEILRWRMVTPLGLPHASTEDDVYDGYFIPKGSLIIANAWTILHDPELYPDPHTFKPERFLTEDGQVKEDIILSSAFGFGKRICPGRHLVDSTLFIVVAFVLSTFNVGNATDAQGRAIPVEDKYTGTLVSHPEPFQCSIVPRSRNALDLASAPVVVDY</sequence>
<reference evidence="1" key="2">
    <citation type="journal article" date="2022" name="New Phytol.">
        <title>Evolutionary transition to the ectomycorrhizal habit in the genomes of a hyperdiverse lineage of mushroom-forming fungi.</title>
        <authorList>
            <person name="Looney B."/>
            <person name="Miyauchi S."/>
            <person name="Morin E."/>
            <person name="Drula E."/>
            <person name="Courty P.E."/>
            <person name="Kohler A."/>
            <person name="Kuo A."/>
            <person name="LaButti K."/>
            <person name="Pangilinan J."/>
            <person name="Lipzen A."/>
            <person name="Riley R."/>
            <person name="Andreopoulos W."/>
            <person name="He G."/>
            <person name="Johnson J."/>
            <person name="Nolan M."/>
            <person name="Tritt A."/>
            <person name="Barry K.W."/>
            <person name="Grigoriev I.V."/>
            <person name="Nagy L.G."/>
            <person name="Hibbett D."/>
            <person name="Henrissat B."/>
            <person name="Matheny P.B."/>
            <person name="Labbe J."/>
            <person name="Martin F.M."/>
        </authorList>
    </citation>
    <scope>NUCLEOTIDE SEQUENCE</scope>
    <source>
        <strain evidence="1">HHB10654</strain>
    </source>
</reference>
<keyword evidence="2" id="KW-1185">Reference proteome</keyword>
<dbReference type="EMBL" id="MU277197">
    <property type="protein sequence ID" value="KAI0064833.1"/>
    <property type="molecule type" value="Genomic_DNA"/>
</dbReference>
<gene>
    <name evidence="1" type="ORF">BV25DRAFT_191173</name>
</gene>